<evidence type="ECO:0000313" key="6">
    <source>
        <dbReference type="EMBL" id="KAH3830338.1"/>
    </source>
</evidence>
<proteinExistence type="inferred from homology"/>
<dbReference type="SUPFAM" id="SSF51905">
    <property type="entry name" value="FAD/NAD(P)-binding domain"/>
    <property type="match status" value="1"/>
</dbReference>
<feature type="domain" description="Glucose-methanol-choline oxidoreductase N-terminal" evidence="5">
    <location>
        <begin position="2"/>
        <end position="50"/>
    </location>
</feature>
<organism evidence="6 7">
    <name type="scientific">Dreissena polymorpha</name>
    <name type="common">Zebra mussel</name>
    <name type="synonym">Mytilus polymorpha</name>
    <dbReference type="NCBI Taxonomy" id="45954"/>
    <lineage>
        <taxon>Eukaryota</taxon>
        <taxon>Metazoa</taxon>
        <taxon>Spiralia</taxon>
        <taxon>Lophotrochozoa</taxon>
        <taxon>Mollusca</taxon>
        <taxon>Bivalvia</taxon>
        <taxon>Autobranchia</taxon>
        <taxon>Heteroconchia</taxon>
        <taxon>Euheterodonta</taxon>
        <taxon>Imparidentia</taxon>
        <taxon>Neoheterodontei</taxon>
        <taxon>Myida</taxon>
        <taxon>Dreissenoidea</taxon>
        <taxon>Dreissenidae</taxon>
        <taxon>Dreissena</taxon>
    </lineage>
</organism>
<keyword evidence="4" id="KW-0274">FAD</keyword>
<accession>A0A9D4HAB4</accession>
<sequence length="63" mass="7150">MLGGSSNLNAMIYVRGCRLDFDRWAELGCEGWSYEDVLPYFLKSEAFVDINNGDSIVEKGLRK</sequence>
<dbReference type="EMBL" id="JAIWYP010000004">
    <property type="protein sequence ID" value="KAH3830338.1"/>
    <property type="molecule type" value="Genomic_DNA"/>
</dbReference>
<reference evidence="6" key="2">
    <citation type="submission" date="2020-11" db="EMBL/GenBank/DDBJ databases">
        <authorList>
            <person name="McCartney M.A."/>
            <person name="Auch B."/>
            <person name="Kono T."/>
            <person name="Mallez S."/>
            <person name="Becker A."/>
            <person name="Gohl D.M."/>
            <person name="Silverstein K.A.T."/>
            <person name="Koren S."/>
            <person name="Bechman K.B."/>
            <person name="Herman A."/>
            <person name="Abrahante J.E."/>
            <person name="Garbe J."/>
        </authorList>
    </citation>
    <scope>NUCLEOTIDE SEQUENCE</scope>
    <source>
        <strain evidence="6">Duluth1</strain>
        <tissue evidence="6">Whole animal</tissue>
    </source>
</reference>
<dbReference type="Gene3D" id="3.50.50.60">
    <property type="entry name" value="FAD/NAD(P)-binding domain"/>
    <property type="match status" value="1"/>
</dbReference>
<evidence type="ECO:0000256" key="1">
    <source>
        <dbReference type="ARBA" id="ARBA00001974"/>
    </source>
</evidence>
<gene>
    <name evidence="6" type="ORF">DPMN_103580</name>
</gene>
<comment type="cofactor">
    <cofactor evidence="1">
        <name>FAD</name>
        <dbReference type="ChEBI" id="CHEBI:57692"/>
    </cofactor>
</comment>
<keyword evidence="7" id="KW-1185">Reference proteome</keyword>
<dbReference type="GO" id="GO:0016614">
    <property type="term" value="F:oxidoreductase activity, acting on CH-OH group of donors"/>
    <property type="evidence" value="ECO:0007669"/>
    <property type="project" value="InterPro"/>
</dbReference>
<reference evidence="6" key="1">
    <citation type="journal article" date="2019" name="bioRxiv">
        <title>The Genome of the Zebra Mussel, Dreissena polymorpha: A Resource for Invasive Species Research.</title>
        <authorList>
            <person name="McCartney M.A."/>
            <person name="Auch B."/>
            <person name="Kono T."/>
            <person name="Mallez S."/>
            <person name="Zhang Y."/>
            <person name="Obille A."/>
            <person name="Becker A."/>
            <person name="Abrahante J.E."/>
            <person name="Garbe J."/>
            <person name="Badalamenti J.P."/>
            <person name="Herman A."/>
            <person name="Mangelson H."/>
            <person name="Liachko I."/>
            <person name="Sullivan S."/>
            <person name="Sone E.D."/>
            <person name="Koren S."/>
            <person name="Silverstein K.A.T."/>
            <person name="Beckman K.B."/>
            <person name="Gohl D.M."/>
        </authorList>
    </citation>
    <scope>NUCLEOTIDE SEQUENCE</scope>
    <source>
        <strain evidence="6">Duluth1</strain>
        <tissue evidence="6">Whole animal</tissue>
    </source>
</reference>
<dbReference type="GO" id="GO:0050660">
    <property type="term" value="F:flavin adenine dinucleotide binding"/>
    <property type="evidence" value="ECO:0007669"/>
    <property type="project" value="InterPro"/>
</dbReference>
<evidence type="ECO:0000256" key="3">
    <source>
        <dbReference type="ARBA" id="ARBA00022630"/>
    </source>
</evidence>
<dbReference type="InterPro" id="IPR036188">
    <property type="entry name" value="FAD/NAD-bd_sf"/>
</dbReference>
<dbReference type="InterPro" id="IPR012132">
    <property type="entry name" value="GMC_OxRdtase"/>
</dbReference>
<evidence type="ECO:0000259" key="5">
    <source>
        <dbReference type="Pfam" id="PF00732"/>
    </source>
</evidence>
<dbReference type="PANTHER" id="PTHR11552">
    <property type="entry name" value="GLUCOSE-METHANOL-CHOLINE GMC OXIDOREDUCTASE"/>
    <property type="match status" value="1"/>
</dbReference>
<keyword evidence="3" id="KW-0285">Flavoprotein</keyword>
<evidence type="ECO:0000256" key="4">
    <source>
        <dbReference type="ARBA" id="ARBA00022827"/>
    </source>
</evidence>
<comment type="caution">
    <text evidence="6">The sequence shown here is derived from an EMBL/GenBank/DDBJ whole genome shotgun (WGS) entry which is preliminary data.</text>
</comment>
<evidence type="ECO:0000313" key="7">
    <source>
        <dbReference type="Proteomes" id="UP000828390"/>
    </source>
</evidence>
<dbReference type="PANTHER" id="PTHR11552:SF147">
    <property type="entry name" value="CHOLINE DEHYDROGENASE, MITOCHONDRIAL"/>
    <property type="match status" value="1"/>
</dbReference>
<evidence type="ECO:0000256" key="2">
    <source>
        <dbReference type="ARBA" id="ARBA00010790"/>
    </source>
</evidence>
<protein>
    <recommendedName>
        <fullName evidence="5">Glucose-methanol-choline oxidoreductase N-terminal domain-containing protein</fullName>
    </recommendedName>
</protein>
<dbReference type="Pfam" id="PF00732">
    <property type="entry name" value="GMC_oxred_N"/>
    <property type="match status" value="1"/>
</dbReference>
<dbReference type="Proteomes" id="UP000828390">
    <property type="component" value="Unassembled WGS sequence"/>
</dbReference>
<dbReference type="InterPro" id="IPR000172">
    <property type="entry name" value="GMC_OxRdtase_N"/>
</dbReference>
<comment type="similarity">
    <text evidence="2">Belongs to the GMC oxidoreductase family.</text>
</comment>
<dbReference type="AlphaFoldDB" id="A0A9D4HAB4"/>
<name>A0A9D4HAB4_DREPO</name>